<accession>A0AAV2RQE2</accession>
<dbReference type="SMART" id="SM00014">
    <property type="entry name" value="acidPPc"/>
    <property type="match status" value="1"/>
</dbReference>
<evidence type="ECO:0000256" key="6">
    <source>
        <dbReference type="ARBA" id="ARBA00023136"/>
    </source>
</evidence>
<keyword evidence="6 8" id="KW-0472">Membrane</keyword>
<dbReference type="PANTHER" id="PTHR14969:SF28">
    <property type="entry name" value="DIHYDROSPHINGOSINE 1-PHOSPHATE PHOSPHATASE LCB3-RELATED"/>
    <property type="match status" value="1"/>
</dbReference>
<keyword evidence="3" id="KW-0378">Hydrolase</keyword>
<protein>
    <recommendedName>
        <fullName evidence="9">Phosphatidic acid phosphatase type 2/haloperoxidase domain-containing protein</fullName>
    </recommendedName>
</protein>
<evidence type="ECO:0000256" key="7">
    <source>
        <dbReference type="ARBA" id="ARBA00038324"/>
    </source>
</evidence>
<evidence type="ECO:0000256" key="3">
    <source>
        <dbReference type="ARBA" id="ARBA00022801"/>
    </source>
</evidence>
<evidence type="ECO:0000256" key="8">
    <source>
        <dbReference type="SAM" id="Phobius"/>
    </source>
</evidence>
<feature type="transmembrane region" description="Helical" evidence="8">
    <location>
        <begin position="136"/>
        <end position="158"/>
    </location>
</feature>
<comment type="caution">
    <text evidence="10">The sequence shown here is derived from an EMBL/GenBank/DDBJ whole genome shotgun (WGS) entry which is preliminary data.</text>
</comment>
<feature type="transmembrane region" description="Helical" evidence="8">
    <location>
        <begin position="267"/>
        <end position="284"/>
    </location>
</feature>
<reference evidence="10 11" key="1">
    <citation type="submission" date="2024-05" db="EMBL/GenBank/DDBJ databases">
        <authorList>
            <person name="Wallberg A."/>
        </authorList>
    </citation>
    <scope>NUCLEOTIDE SEQUENCE [LARGE SCALE GENOMIC DNA]</scope>
</reference>
<feature type="domain" description="Phosphatidic acid phosphatase type 2/haloperoxidase" evidence="9">
    <location>
        <begin position="138"/>
        <end position="252"/>
    </location>
</feature>
<dbReference type="AlphaFoldDB" id="A0AAV2RQE2"/>
<dbReference type="InterPro" id="IPR036938">
    <property type="entry name" value="PAP2/HPO_sf"/>
</dbReference>
<evidence type="ECO:0000256" key="2">
    <source>
        <dbReference type="ARBA" id="ARBA00022692"/>
    </source>
</evidence>
<dbReference type="EMBL" id="CAXKWB010028886">
    <property type="protein sequence ID" value="CAL4134619.1"/>
    <property type="molecule type" value="Genomic_DNA"/>
</dbReference>
<evidence type="ECO:0000256" key="5">
    <source>
        <dbReference type="ARBA" id="ARBA00022989"/>
    </source>
</evidence>
<dbReference type="GO" id="GO:0005789">
    <property type="term" value="C:endoplasmic reticulum membrane"/>
    <property type="evidence" value="ECO:0007669"/>
    <property type="project" value="UniProtKB-SubCell"/>
</dbReference>
<evidence type="ECO:0000313" key="10">
    <source>
        <dbReference type="EMBL" id="CAL4134619.1"/>
    </source>
</evidence>
<feature type="transmembrane region" description="Helical" evidence="8">
    <location>
        <begin position="236"/>
        <end position="255"/>
    </location>
</feature>
<keyword evidence="11" id="KW-1185">Reference proteome</keyword>
<proteinExistence type="inferred from homology"/>
<dbReference type="Proteomes" id="UP001497623">
    <property type="component" value="Unassembled WGS sequence"/>
</dbReference>
<feature type="transmembrane region" description="Helical" evidence="8">
    <location>
        <begin position="395"/>
        <end position="417"/>
    </location>
</feature>
<dbReference type="CDD" id="cd03388">
    <property type="entry name" value="PAP2_SPPase1"/>
    <property type="match status" value="1"/>
</dbReference>
<keyword evidence="5 8" id="KW-1133">Transmembrane helix</keyword>
<name>A0AAV2RQE2_MEGNR</name>
<gene>
    <name evidence="10" type="ORF">MNOR_LOCUS27442</name>
</gene>
<dbReference type="InterPro" id="IPR000326">
    <property type="entry name" value="PAP2/HPO"/>
</dbReference>
<feature type="transmembrane region" description="Helical" evidence="8">
    <location>
        <begin position="104"/>
        <end position="130"/>
    </location>
</feature>
<dbReference type="GO" id="GO:0042392">
    <property type="term" value="F:sphingosine-1-phosphate phosphatase activity"/>
    <property type="evidence" value="ECO:0007669"/>
    <property type="project" value="TreeGrafter"/>
</dbReference>
<feature type="transmembrane region" description="Helical" evidence="8">
    <location>
        <begin position="207"/>
        <end position="229"/>
    </location>
</feature>
<sequence length="431" mass="49197">MDFIMKLQDPQIVANFQNYFGVRVKYRKKELPGDSNMVECKTHYDQEKFEPLKHRSQESTEKNMGIWKAAFAENTGGSSDIGSDEDFGTECEDQTQEYEILNRFWYHLFFFATGLGGEYFYSVFFCFWAWNVDGAVLRRVIVIWMITMYIGQAMKDILKVPRPSAPPVLRLDTKWALEYGLPSTHAMVGVTMPFSIFAFSVTRYQLDWSWCLAFAITWCTIVCLSRLYLGMHSVMDIVCGLVLAVILMVIILPWMDILDRLALSHPASPLLCTILTVAMVVWYPTTDRWTPARGDTTVIVGVGCGTLLGSWLNYQLGIIREPTLPPPYTVIWPTINMVGLSLLRTVVGLVLIVAVRATFKSLSYATICALLQVRADDVRKKKDHISSRKRLIVELFYKFITYIAIGFTIIFTAPVAFRVMGVERPTFYTEI</sequence>
<comment type="subcellular location">
    <subcellularLocation>
        <location evidence="1">Endoplasmic reticulum membrane</location>
        <topology evidence="1">Multi-pass membrane protein</topology>
    </subcellularLocation>
</comment>
<evidence type="ECO:0000259" key="9">
    <source>
        <dbReference type="SMART" id="SM00014"/>
    </source>
</evidence>
<keyword evidence="4" id="KW-0256">Endoplasmic reticulum</keyword>
<dbReference type="GO" id="GO:0006670">
    <property type="term" value="P:sphingosine metabolic process"/>
    <property type="evidence" value="ECO:0007669"/>
    <property type="project" value="TreeGrafter"/>
</dbReference>
<evidence type="ECO:0000256" key="4">
    <source>
        <dbReference type="ARBA" id="ARBA00022824"/>
    </source>
</evidence>
<keyword evidence="2 8" id="KW-0812">Transmembrane</keyword>
<feature type="transmembrane region" description="Helical" evidence="8">
    <location>
        <begin position="296"/>
        <end position="314"/>
    </location>
</feature>
<dbReference type="PANTHER" id="PTHR14969">
    <property type="entry name" value="SPHINGOSINE-1-PHOSPHATE PHOSPHOHYDROLASE"/>
    <property type="match status" value="1"/>
</dbReference>
<evidence type="ECO:0000313" key="11">
    <source>
        <dbReference type="Proteomes" id="UP001497623"/>
    </source>
</evidence>
<dbReference type="SUPFAM" id="SSF48317">
    <property type="entry name" value="Acid phosphatase/Vanadium-dependent haloperoxidase"/>
    <property type="match status" value="1"/>
</dbReference>
<comment type="similarity">
    <text evidence="7">Belongs to the type 2 lipid phosphate phosphatase family.</text>
</comment>
<dbReference type="Gene3D" id="1.20.144.10">
    <property type="entry name" value="Phosphatidic acid phosphatase type 2/haloperoxidase"/>
    <property type="match status" value="1"/>
</dbReference>
<evidence type="ECO:0000256" key="1">
    <source>
        <dbReference type="ARBA" id="ARBA00004477"/>
    </source>
</evidence>
<feature type="transmembrane region" description="Helical" evidence="8">
    <location>
        <begin position="334"/>
        <end position="355"/>
    </location>
</feature>
<dbReference type="Pfam" id="PF01569">
    <property type="entry name" value="PAP2"/>
    <property type="match status" value="1"/>
</dbReference>
<organism evidence="10 11">
    <name type="scientific">Meganyctiphanes norvegica</name>
    <name type="common">Northern krill</name>
    <name type="synonym">Thysanopoda norvegica</name>
    <dbReference type="NCBI Taxonomy" id="48144"/>
    <lineage>
        <taxon>Eukaryota</taxon>
        <taxon>Metazoa</taxon>
        <taxon>Ecdysozoa</taxon>
        <taxon>Arthropoda</taxon>
        <taxon>Crustacea</taxon>
        <taxon>Multicrustacea</taxon>
        <taxon>Malacostraca</taxon>
        <taxon>Eumalacostraca</taxon>
        <taxon>Eucarida</taxon>
        <taxon>Euphausiacea</taxon>
        <taxon>Euphausiidae</taxon>
        <taxon>Meganyctiphanes</taxon>
    </lineage>
</organism>